<proteinExistence type="predicted"/>
<gene>
    <name evidence="1" type="ordered locus">Cfla_0399</name>
</gene>
<protein>
    <submittedName>
        <fullName evidence="1">Uncharacterized protein</fullName>
    </submittedName>
</protein>
<name>D5UHP2_CELFN</name>
<dbReference type="AlphaFoldDB" id="D5UHP2"/>
<dbReference type="EMBL" id="CP001964">
    <property type="protein sequence ID" value="ADG73316.1"/>
    <property type="molecule type" value="Genomic_DNA"/>
</dbReference>
<accession>D5UHP2</accession>
<dbReference type="OrthoDB" id="4828235at2"/>
<evidence type="ECO:0000313" key="1">
    <source>
        <dbReference type="EMBL" id="ADG73316.1"/>
    </source>
</evidence>
<dbReference type="RefSeq" id="WP_013115650.1">
    <property type="nucleotide sequence ID" value="NC_014151.1"/>
</dbReference>
<evidence type="ECO:0000313" key="2">
    <source>
        <dbReference type="Proteomes" id="UP000000849"/>
    </source>
</evidence>
<dbReference type="HOGENOM" id="CLU_2057158_0_0_11"/>
<sequence length="119" mass="12236">MGQGRIRAGAALVIALAPALVGCSGTVEGLPGRFVSVDDTGLGDNPVEDGWIAALPGVLAEDLWPDVGPAPVPDLGYLDHRIERTDVDSSGGVLAPLGRGGRFGLDVPPAPRWSATWRS</sequence>
<organism evidence="1 2">
    <name type="scientific">Cellulomonas flavigena (strain ATCC 482 / DSM 20109 / BCRC 11376 / JCM 18109 / NBRC 3775 / NCIMB 8073 / NRS 134)</name>
    <dbReference type="NCBI Taxonomy" id="446466"/>
    <lineage>
        <taxon>Bacteria</taxon>
        <taxon>Bacillati</taxon>
        <taxon>Actinomycetota</taxon>
        <taxon>Actinomycetes</taxon>
        <taxon>Micrococcales</taxon>
        <taxon>Cellulomonadaceae</taxon>
        <taxon>Cellulomonas</taxon>
    </lineage>
</organism>
<reference evidence="1 2" key="1">
    <citation type="journal article" date="2010" name="Stand. Genomic Sci.">
        <title>Complete genome sequence of Cellulomonas flavigena type strain (134).</title>
        <authorList>
            <person name="Abt B."/>
            <person name="Foster B."/>
            <person name="Lapidus A."/>
            <person name="Clum A."/>
            <person name="Sun H."/>
            <person name="Pukall R."/>
            <person name="Lucas S."/>
            <person name="Glavina Del Rio T."/>
            <person name="Nolan M."/>
            <person name="Tice H."/>
            <person name="Cheng J.F."/>
            <person name="Pitluck S."/>
            <person name="Liolios K."/>
            <person name="Ivanova N."/>
            <person name="Mavromatis K."/>
            <person name="Ovchinnikova G."/>
            <person name="Pati A."/>
            <person name="Goodwin L."/>
            <person name="Chen A."/>
            <person name="Palaniappan K."/>
            <person name="Land M."/>
            <person name="Hauser L."/>
            <person name="Chang Y.J."/>
            <person name="Jeffries C.D."/>
            <person name="Rohde M."/>
            <person name="Goker M."/>
            <person name="Woyke T."/>
            <person name="Bristow J."/>
            <person name="Eisen J.A."/>
            <person name="Markowitz V."/>
            <person name="Hugenholtz P."/>
            <person name="Kyrpides N.C."/>
            <person name="Klenk H.P."/>
        </authorList>
    </citation>
    <scope>NUCLEOTIDE SEQUENCE [LARGE SCALE GENOMIC DNA]</scope>
    <source>
        <strain evidence="2">ATCC 482 / DSM 20109 / BCRC 11376 / JCM 18109 / NBRC 3775 / NCIMB 8073 / NRS 134</strain>
    </source>
</reference>
<dbReference type="STRING" id="446466.Cfla_0399"/>
<dbReference type="PROSITE" id="PS51257">
    <property type="entry name" value="PROKAR_LIPOPROTEIN"/>
    <property type="match status" value="1"/>
</dbReference>
<dbReference type="KEGG" id="cfl:Cfla_0399"/>
<keyword evidence="2" id="KW-1185">Reference proteome</keyword>
<dbReference type="Proteomes" id="UP000000849">
    <property type="component" value="Chromosome"/>
</dbReference>